<evidence type="ECO:0000256" key="9">
    <source>
        <dbReference type="ARBA" id="ARBA00023014"/>
    </source>
</evidence>
<dbReference type="InterPro" id="IPR045169">
    <property type="entry name" value="NO2/SO3_Rdtase_4Fe4S_prot"/>
</dbReference>
<dbReference type="Pfam" id="PF01077">
    <property type="entry name" value="NIR_SIR"/>
    <property type="match status" value="2"/>
</dbReference>
<evidence type="ECO:0000256" key="4">
    <source>
        <dbReference type="ARBA" id="ARBA00022485"/>
    </source>
</evidence>
<comment type="cofactor">
    <cofactor evidence="1">
        <name>siroheme</name>
        <dbReference type="ChEBI" id="CHEBI:60052"/>
    </cofactor>
</comment>
<dbReference type="PROSITE" id="PS00365">
    <property type="entry name" value="NIR_SIR"/>
    <property type="match status" value="1"/>
</dbReference>
<accession>A0A5C6EDT3</accession>
<evidence type="ECO:0000256" key="1">
    <source>
        <dbReference type="ARBA" id="ARBA00001929"/>
    </source>
</evidence>
<dbReference type="GO" id="GO:0020037">
    <property type="term" value="F:heme binding"/>
    <property type="evidence" value="ECO:0007669"/>
    <property type="project" value="InterPro"/>
</dbReference>
<protein>
    <submittedName>
        <fullName evidence="12">Sulfite reductase [ferredoxin]</fullName>
        <ecNumber evidence="12">1.8.7.1</ecNumber>
    </submittedName>
</protein>
<dbReference type="Gene3D" id="3.30.413.10">
    <property type="entry name" value="Sulfite Reductase Hemoprotein, domain 1"/>
    <property type="match status" value="2"/>
</dbReference>
<comment type="similarity">
    <text evidence="3">Belongs to the nitrite and sulfite reductase 4Fe-4S domain family.</text>
</comment>
<evidence type="ECO:0000256" key="8">
    <source>
        <dbReference type="ARBA" id="ARBA00023004"/>
    </source>
</evidence>
<evidence type="ECO:0000313" key="13">
    <source>
        <dbReference type="Proteomes" id="UP000315471"/>
    </source>
</evidence>
<feature type="domain" description="Nitrite/Sulfite reductase ferredoxin-like" evidence="11">
    <location>
        <begin position="76"/>
        <end position="136"/>
    </location>
</feature>
<reference evidence="12 13" key="1">
    <citation type="submission" date="2019-02" db="EMBL/GenBank/DDBJ databases">
        <title>Deep-cultivation of Planctomycetes and their phenomic and genomic characterization uncovers novel biology.</title>
        <authorList>
            <person name="Wiegand S."/>
            <person name="Jogler M."/>
            <person name="Boedeker C."/>
            <person name="Pinto D."/>
            <person name="Vollmers J."/>
            <person name="Rivas-Marin E."/>
            <person name="Kohn T."/>
            <person name="Peeters S.H."/>
            <person name="Heuer A."/>
            <person name="Rast P."/>
            <person name="Oberbeckmann S."/>
            <person name="Bunk B."/>
            <person name="Jeske O."/>
            <person name="Meyerdierks A."/>
            <person name="Storesund J.E."/>
            <person name="Kallscheuer N."/>
            <person name="Luecker S."/>
            <person name="Lage O.M."/>
            <person name="Pohl T."/>
            <person name="Merkel B.J."/>
            <person name="Hornburger P."/>
            <person name="Mueller R.-W."/>
            <person name="Bruemmer F."/>
            <person name="Labrenz M."/>
            <person name="Spormann A.M."/>
            <person name="Op Den Camp H."/>
            <person name="Overmann J."/>
            <person name="Amann R."/>
            <person name="Jetten M.S.M."/>
            <person name="Mascher T."/>
            <person name="Medema M.H."/>
            <person name="Devos D.P."/>
            <person name="Kaster A.-K."/>
            <person name="Ovreas L."/>
            <person name="Rohde M."/>
            <person name="Galperin M.Y."/>
            <person name="Jogler C."/>
        </authorList>
    </citation>
    <scope>NUCLEOTIDE SEQUENCE [LARGE SCALE GENOMIC DNA]</scope>
    <source>
        <strain evidence="12 13">Q31b</strain>
    </source>
</reference>
<name>A0A5C6EDT3_9BACT</name>
<feature type="domain" description="Nitrite/sulphite reductase 4Fe-4S" evidence="10">
    <location>
        <begin position="175"/>
        <end position="337"/>
    </location>
</feature>
<dbReference type="AlphaFoldDB" id="A0A5C6EDT3"/>
<proteinExistence type="inferred from homology"/>
<dbReference type="InterPro" id="IPR006066">
    <property type="entry name" value="NO2/SO3_Rdtase_FeS/sirohaem_BS"/>
</dbReference>
<dbReference type="PANTHER" id="PTHR11493:SF47">
    <property type="entry name" value="SULFITE REDUCTASE [NADPH] SUBUNIT BETA"/>
    <property type="match status" value="1"/>
</dbReference>
<keyword evidence="7 12" id="KW-0560">Oxidoreductase</keyword>
<feature type="domain" description="Nitrite/sulphite reductase 4Fe-4S" evidence="10">
    <location>
        <begin position="457"/>
        <end position="590"/>
    </location>
</feature>
<dbReference type="EMBL" id="SJPY01000001">
    <property type="protein sequence ID" value="TWU45891.1"/>
    <property type="molecule type" value="Genomic_DNA"/>
</dbReference>
<evidence type="ECO:0000259" key="10">
    <source>
        <dbReference type="Pfam" id="PF01077"/>
    </source>
</evidence>
<evidence type="ECO:0000259" key="11">
    <source>
        <dbReference type="Pfam" id="PF03460"/>
    </source>
</evidence>
<dbReference type="PANTHER" id="PTHR11493">
    <property type="entry name" value="SULFITE REDUCTASE [NADPH] SUBUNIT BETA-RELATED"/>
    <property type="match status" value="1"/>
</dbReference>
<organism evidence="12 13">
    <name type="scientific">Novipirellula aureliae</name>
    <dbReference type="NCBI Taxonomy" id="2527966"/>
    <lineage>
        <taxon>Bacteria</taxon>
        <taxon>Pseudomonadati</taxon>
        <taxon>Planctomycetota</taxon>
        <taxon>Planctomycetia</taxon>
        <taxon>Pirellulales</taxon>
        <taxon>Pirellulaceae</taxon>
        <taxon>Novipirellula</taxon>
    </lineage>
</organism>
<evidence type="ECO:0000256" key="2">
    <source>
        <dbReference type="ARBA" id="ARBA00001966"/>
    </source>
</evidence>
<dbReference type="FunFam" id="3.30.413.10:FF:000014">
    <property type="entry name" value="Sulfite reductase [ferredoxin], chloroplastic"/>
    <property type="match status" value="1"/>
</dbReference>
<gene>
    <name evidence="12" type="primary">sir</name>
    <name evidence="12" type="ORF">Q31b_10670</name>
</gene>
<dbReference type="SUPFAM" id="SSF56014">
    <property type="entry name" value="Nitrite and sulphite reductase 4Fe-4S domain-like"/>
    <property type="match status" value="2"/>
</dbReference>
<keyword evidence="5" id="KW-0349">Heme</keyword>
<dbReference type="GO" id="GO:0046872">
    <property type="term" value="F:metal ion binding"/>
    <property type="evidence" value="ECO:0007669"/>
    <property type="project" value="UniProtKB-KW"/>
</dbReference>
<dbReference type="Pfam" id="PF03460">
    <property type="entry name" value="NIR_SIR_ferr"/>
    <property type="match status" value="2"/>
</dbReference>
<dbReference type="NCBIfam" id="NF010029">
    <property type="entry name" value="PRK13504.1"/>
    <property type="match status" value="1"/>
</dbReference>
<evidence type="ECO:0000256" key="6">
    <source>
        <dbReference type="ARBA" id="ARBA00022723"/>
    </source>
</evidence>
<keyword evidence="4" id="KW-0004">4Fe-4S</keyword>
<evidence type="ECO:0000256" key="3">
    <source>
        <dbReference type="ARBA" id="ARBA00010429"/>
    </source>
</evidence>
<dbReference type="Gene3D" id="3.90.480.10">
    <property type="entry name" value="Sulfite Reductase Hemoprotein,Domain 2"/>
    <property type="match status" value="1"/>
</dbReference>
<dbReference type="RefSeq" id="WP_146598508.1">
    <property type="nucleotide sequence ID" value="NZ_SJPY01000001.1"/>
</dbReference>
<dbReference type="GO" id="GO:0016002">
    <property type="term" value="F:sulfite reductase activity"/>
    <property type="evidence" value="ECO:0007669"/>
    <property type="project" value="TreeGrafter"/>
</dbReference>
<dbReference type="InterPro" id="IPR045854">
    <property type="entry name" value="NO2/SO3_Rdtase_4Fe4S_sf"/>
</dbReference>
<dbReference type="GO" id="GO:0051539">
    <property type="term" value="F:4 iron, 4 sulfur cluster binding"/>
    <property type="evidence" value="ECO:0007669"/>
    <property type="project" value="UniProtKB-KW"/>
</dbReference>
<evidence type="ECO:0000313" key="12">
    <source>
        <dbReference type="EMBL" id="TWU45891.1"/>
    </source>
</evidence>
<keyword evidence="13" id="KW-1185">Reference proteome</keyword>
<dbReference type="GO" id="GO:0009337">
    <property type="term" value="C:sulfite reductase complex (NADPH)"/>
    <property type="evidence" value="ECO:0007669"/>
    <property type="project" value="TreeGrafter"/>
</dbReference>
<evidence type="ECO:0000256" key="5">
    <source>
        <dbReference type="ARBA" id="ARBA00022617"/>
    </source>
</evidence>
<dbReference type="GO" id="GO:0050311">
    <property type="term" value="F:sulfite reductase (ferredoxin) activity"/>
    <property type="evidence" value="ECO:0007669"/>
    <property type="project" value="UniProtKB-EC"/>
</dbReference>
<dbReference type="Proteomes" id="UP000315471">
    <property type="component" value="Unassembled WGS sequence"/>
</dbReference>
<sequence length="598" mass="65793">MTTSDSPENKIKKSKVERIKEASLGLRGNIAAELADPTTDCVPDETTKLLKFHGTYQQDDRDLRKSRRKEGLGKAYSFMVRNRIPGGKITAAQFLGELDIADELGNGTIRITTRQSIQLHGVVKDNLWGVIHRINEIKLSTQSACGDVTRNVCCCPAPLRQNGLRDQLQQLADEIAVHVRPKTGAYHEIWIKDRETGEREQVVGPPPEAEPDPIYGKAYLPRKFKIGLALCDDNCIDVYDNDLGLLGIAEGDRLVGFNVLVGGGMGTTPSKANCFPALAKRLAFIKPEHLLPIITAVIMVQRDFGNRADRSQARLKYTIHDMGLAAFKEKVESYLSEAESICGVPDGTLPRPLPDPHSDDVTAHNDHLGWHEQGDGKWFLGLPIENGRVKDDGNLRLKSAFRVLFAGHVSNARLTTDQNILLCDLEQGQRSTIEHILAEHGVDTIDNISNARRFSFACPALPTCGLAVTESERALPGIIDELETELSQLGLAKEQFTIRMTGCPNGCARPYNAELGLVGRSVDGKSGEGRYTVFLGGSLLGTRMNEVFKDQVPRSEIVPTLRPVLVHFHQNREADESFGDFCHRIGMEALGKLSPSSP</sequence>
<dbReference type="InterPro" id="IPR036136">
    <property type="entry name" value="Nit/Sulf_reduc_fer-like_dom_sf"/>
</dbReference>
<feature type="domain" description="Nitrite/Sulfite reductase ferredoxin-like" evidence="11">
    <location>
        <begin position="371"/>
        <end position="439"/>
    </location>
</feature>
<comment type="cofactor">
    <cofactor evidence="2">
        <name>[4Fe-4S] cluster</name>
        <dbReference type="ChEBI" id="CHEBI:49883"/>
    </cofactor>
</comment>
<keyword evidence="9" id="KW-0411">Iron-sulfur</keyword>
<dbReference type="InterPro" id="IPR005117">
    <property type="entry name" value="NiRdtase/SiRdtase_haem-b_fer"/>
</dbReference>
<dbReference type="PRINTS" id="PR00397">
    <property type="entry name" value="SIROHAEM"/>
</dbReference>
<dbReference type="OrthoDB" id="9803707at2"/>
<dbReference type="GO" id="GO:0000103">
    <property type="term" value="P:sulfate assimilation"/>
    <property type="evidence" value="ECO:0007669"/>
    <property type="project" value="TreeGrafter"/>
</dbReference>
<dbReference type="EC" id="1.8.7.1" evidence="12"/>
<keyword evidence="6" id="KW-0479">Metal-binding</keyword>
<dbReference type="InterPro" id="IPR006067">
    <property type="entry name" value="NO2/SO3_Rdtase_4Fe4S_dom"/>
</dbReference>
<evidence type="ECO:0000256" key="7">
    <source>
        <dbReference type="ARBA" id="ARBA00023002"/>
    </source>
</evidence>
<keyword evidence="8" id="KW-0408">Iron</keyword>
<comment type="caution">
    <text evidence="12">The sequence shown here is derived from an EMBL/GenBank/DDBJ whole genome shotgun (WGS) entry which is preliminary data.</text>
</comment>
<dbReference type="SUPFAM" id="SSF55124">
    <property type="entry name" value="Nitrite/Sulfite reductase N-terminal domain-like"/>
    <property type="match status" value="2"/>
</dbReference>